<name>A0ABQ1WTS9_9FLAO</name>
<gene>
    <name evidence="2" type="ORF">GCM10011532_28520</name>
</gene>
<sequence length="60" mass="6470">MNVIVLLTRLIKIIIMNLQVIVPLVNWGLGTAIIAVFGIVCVVLVILVVTMINSGKGKNK</sequence>
<accession>A0ABQ1WTS9</accession>
<evidence type="ECO:0000313" key="2">
    <source>
        <dbReference type="EMBL" id="GGG42904.1"/>
    </source>
</evidence>
<keyword evidence="1" id="KW-0472">Membrane</keyword>
<keyword evidence="3" id="KW-1185">Reference proteome</keyword>
<keyword evidence="1" id="KW-1133">Transmembrane helix</keyword>
<comment type="caution">
    <text evidence="2">The sequence shown here is derived from an EMBL/GenBank/DDBJ whole genome shotgun (WGS) entry which is preliminary data.</text>
</comment>
<keyword evidence="1" id="KW-0812">Transmembrane</keyword>
<dbReference type="Proteomes" id="UP000605733">
    <property type="component" value="Unassembled WGS sequence"/>
</dbReference>
<reference evidence="3" key="1">
    <citation type="journal article" date="2019" name="Int. J. Syst. Evol. Microbiol.">
        <title>The Global Catalogue of Microorganisms (GCM) 10K type strain sequencing project: providing services to taxonomists for standard genome sequencing and annotation.</title>
        <authorList>
            <consortium name="The Broad Institute Genomics Platform"/>
            <consortium name="The Broad Institute Genome Sequencing Center for Infectious Disease"/>
            <person name="Wu L."/>
            <person name="Ma J."/>
        </authorList>
    </citation>
    <scope>NUCLEOTIDE SEQUENCE [LARGE SCALE GENOMIC DNA]</scope>
    <source>
        <strain evidence="3">CGMCC 1.15422</strain>
    </source>
</reference>
<evidence type="ECO:0000313" key="3">
    <source>
        <dbReference type="Proteomes" id="UP000605733"/>
    </source>
</evidence>
<evidence type="ECO:0000256" key="1">
    <source>
        <dbReference type="SAM" id="Phobius"/>
    </source>
</evidence>
<feature type="transmembrane region" description="Helical" evidence="1">
    <location>
        <begin position="7"/>
        <end position="25"/>
    </location>
</feature>
<organism evidence="2 3">
    <name type="scientific">Christiangramia forsetii</name>
    <dbReference type="NCBI Taxonomy" id="411153"/>
    <lineage>
        <taxon>Bacteria</taxon>
        <taxon>Pseudomonadati</taxon>
        <taxon>Bacteroidota</taxon>
        <taxon>Flavobacteriia</taxon>
        <taxon>Flavobacteriales</taxon>
        <taxon>Flavobacteriaceae</taxon>
        <taxon>Christiangramia</taxon>
    </lineage>
</organism>
<proteinExistence type="predicted"/>
<evidence type="ECO:0008006" key="4">
    <source>
        <dbReference type="Google" id="ProtNLM"/>
    </source>
</evidence>
<protein>
    <recommendedName>
        <fullName evidence="4">NADH dehydrogenase subunit 4L</fullName>
    </recommendedName>
</protein>
<dbReference type="EMBL" id="BMIX01000007">
    <property type="protein sequence ID" value="GGG42904.1"/>
    <property type="molecule type" value="Genomic_DNA"/>
</dbReference>
<feature type="transmembrane region" description="Helical" evidence="1">
    <location>
        <begin position="31"/>
        <end position="52"/>
    </location>
</feature>